<dbReference type="PANTHER" id="PTHR48099">
    <property type="entry name" value="C-1-TETRAHYDROFOLATE SYNTHASE, CYTOPLASMIC-RELATED"/>
    <property type="match status" value="1"/>
</dbReference>
<keyword evidence="16" id="KW-1185">Reference proteome</keyword>
<evidence type="ECO:0000256" key="8">
    <source>
        <dbReference type="ARBA" id="ARBA00022857"/>
    </source>
</evidence>
<dbReference type="PROSITE" id="PS00767">
    <property type="entry name" value="THF_DHG_CYH_2"/>
    <property type="match status" value="1"/>
</dbReference>
<dbReference type="InterPro" id="IPR020867">
    <property type="entry name" value="THF_DH/CycHdrlase_CS"/>
</dbReference>
<dbReference type="SUPFAM" id="SSF51735">
    <property type="entry name" value="NAD(P)-binding Rossmann-fold domains"/>
    <property type="match status" value="1"/>
</dbReference>
<dbReference type="InterPro" id="IPR000672">
    <property type="entry name" value="THF_DH/CycHdrlase"/>
</dbReference>
<dbReference type="Pfam" id="PF02882">
    <property type="entry name" value="THF_DHG_CYH_C"/>
    <property type="match status" value="1"/>
</dbReference>
<dbReference type="eggNOG" id="KOG4230">
    <property type="taxonomic scope" value="Eukaryota"/>
</dbReference>
<evidence type="ECO:0000256" key="10">
    <source>
        <dbReference type="ARBA" id="ARBA00023268"/>
    </source>
</evidence>
<dbReference type="InterPro" id="IPR036291">
    <property type="entry name" value="NAD(P)-bd_dom_sf"/>
</dbReference>
<keyword evidence="6" id="KW-0554">One-carbon metabolism</keyword>
<comment type="catalytic activity">
    <reaction evidence="12">
        <text>(6S)-5,6,7,8-tetrahydrofolate + formate + ATP = (6R)-10-formyltetrahydrofolate + ADP + phosphate</text>
        <dbReference type="Rhea" id="RHEA:20221"/>
        <dbReference type="ChEBI" id="CHEBI:15740"/>
        <dbReference type="ChEBI" id="CHEBI:30616"/>
        <dbReference type="ChEBI" id="CHEBI:43474"/>
        <dbReference type="ChEBI" id="CHEBI:57453"/>
        <dbReference type="ChEBI" id="CHEBI:195366"/>
        <dbReference type="ChEBI" id="CHEBI:456216"/>
        <dbReference type="EC" id="6.3.4.3"/>
    </reaction>
</comment>
<evidence type="ECO:0000256" key="4">
    <source>
        <dbReference type="ARBA" id="ARBA00012859"/>
    </source>
</evidence>
<protein>
    <recommendedName>
        <fullName evidence="5">C-1-tetrahydrofolate synthase, cytoplasmic</fullName>
        <ecNumber evidence="4">1.5.1.5</ecNumber>
        <ecNumber evidence="3">3.5.4.9</ecNumber>
    </recommendedName>
</protein>
<keyword evidence="9" id="KW-0560">Oxidoreductase</keyword>
<evidence type="ECO:0000256" key="12">
    <source>
        <dbReference type="ARBA" id="ARBA00049033"/>
    </source>
</evidence>
<evidence type="ECO:0000256" key="7">
    <source>
        <dbReference type="ARBA" id="ARBA00022801"/>
    </source>
</evidence>
<comment type="subunit">
    <text evidence="2">Homodimer.</text>
</comment>
<dbReference type="PhylomeDB" id="E9H7E9"/>
<comment type="pathway">
    <text evidence="1">One-carbon metabolism; tetrahydrofolate interconversion.</text>
</comment>
<evidence type="ECO:0000259" key="14">
    <source>
        <dbReference type="Pfam" id="PF02882"/>
    </source>
</evidence>
<proteinExistence type="inferred from homology"/>
<dbReference type="InterPro" id="IPR020630">
    <property type="entry name" value="THF_DH/CycHdrlase_cat_dom"/>
</dbReference>
<dbReference type="SUPFAM" id="SSF53223">
    <property type="entry name" value="Aminoacid dehydrogenase-like, N-terminal domain"/>
    <property type="match status" value="1"/>
</dbReference>
<dbReference type="Pfam" id="PF00763">
    <property type="entry name" value="THF_DHG_CYH"/>
    <property type="match status" value="1"/>
</dbReference>
<comment type="catalytic activity">
    <reaction evidence="11">
        <text>(6R)-5,10-methenyltetrahydrofolate + H2O = (6R)-10-formyltetrahydrofolate + H(+)</text>
        <dbReference type="Rhea" id="RHEA:23700"/>
        <dbReference type="ChEBI" id="CHEBI:15377"/>
        <dbReference type="ChEBI" id="CHEBI:15378"/>
        <dbReference type="ChEBI" id="CHEBI:57455"/>
        <dbReference type="ChEBI" id="CHEBI:195366"/>
        <dbReference type="EC" id="3.5.4.9"/>
    </reaction>
</comment>
<dbReference type="HOGENOM" id="CLU_034045_2_1_1"/>
<dbReference type="STRING" id="6669.E9H7E9"/>
<dbReference type="OMA" id="YGCATPK"/>
<dbReference type="Gene3D" id="3.40.50.10860">
    <property type="entry name" value="Leucine Dehydrogenase, chain A, domain 1"/>
    <property type="match status" value="1"/>
</dbReference>
<dbReference type="FunCoup" id="E9H7E9">
    <property type="interactions" value="1047"/>
</dbReference>
<evidence type="ECO:0000256" key="5">
    <source>
        <dbReference type="ARBA" id="ARBA00017592"/>
    </source>
</evidence>
<dbReference type="GO" id="GO:0006730">
    <property type="term" value="P:one-carbon metabolic process"/>
    <property type="evidence" value="ECO:0007669"/>
    <property type="project" value="UniProtKB-KW"/>
</dbReference>
<name>E9H7E9_DAPPU</name>
<evidence type="ECO:0000256" key="1">
    <source>
        <dbReference type="ARBA" id="ARBA00004777"/>
    </source>
</evidence>
<dbReference type="PANTHER" id="PTHR48099:SF5">
    <property type="entry name" value="C-1-TETRAHYDROFOLATE SYNTHASE, CYTOPLASMIC"/>
    <property type="match status" value="1"/>
</dbReference>
<evidence type="ECO:0000259" key="13">
    <source>
        <dbReference type="Pfam" id="PF00763"/>
    </source>
</evidence>
<dbReference type="CDD" id="cd01080">
    <property type="entry name" value="NAD_bind_m-THF_DH_Cyclohyd"/>
    <property type="match status" value="1"/>
</dbReference>
<dbReference type="PROSITE" id="PS00766">
    <property type="entry name" value="THF_DHG_CYH_1"/>
    <property type="match status" value="1"/>
</dbReference>
<evidence type="ECO:0000256" key="2">
    <source>
        <dbReference type="ARBA" id="ARBA00011738"/>
    </source>
</evidence>
<sequence length="337" mass="36502">MALTGFLVRGLHCYRKNSCLKTNSVCFLQTFSPIFQLEEYGKLLSGSDIAEKIQTSLCDQVQKFKLHHSCFTPQLAIVQVGARKDSNTYIRMKMKAAEKIGIIATHFCLPSTTNQTELLKTISHLNLNPSVHGIIVQMPLDSANMIDSTLITDSVIPNKDVDGLNTINQGKLAVGDLASGFLPCTPNGCMELIRRTGILIEGSKAVVVGRSKIVGTPTAELLKWHNATVTICHSKTKNLPEVIADADILVVGIGQPNMVKGDWIKPGAVVIDCGINSLPDTKRSTGYRLVGDVDFEKARKRASWITPVPGGVGPMTVTMLMKNTVFAALKSTLGNKV</sequence>
<keyword evidence="8" id="KW-0521">NADP</keyword>
<reference evidence="15 16" key="1">
    <citation type="journal article" date="2011" name="Science">
        <title>The ecoresponsive genome of Daphnia pulex.</title>
        <authorList>
            <person name="Colbourne J.K."/>
            <person name="Pfrender M.E."/>
            <person name="Gilbert D."/>
            <person name="Thomas W.K."/>
            <person name="Tucker A."/>
            <person name="Oakley T.H."/>
            <person name="Tokishita S."/>
            <person name="Aerts A."/>
            <person name="Arnold G.J."/>
            <person name="Basu M.K."/>
            <person name="Bauer D.J."/>
            <person name="Caceres C.E."/>
            <person name="Carmel L."/>
            <person name="Casola C."/>
            <person name="Choi J.H."/>
            <person name="Detter J.C."/>
            <person name="Dong Q."/>
            <person name="Dusheyko S."/>
            <person name="Eads B.D."/>
            <person name="Frohlich T."/>
            <person name="Geiler-Samerotte K.A."/>
            <person name="Gerlach D."/>
            <person name="Hatcher P."/>
            <person name="Jogdeo S."/>
            <person name="Krijgsveld J."/>
            <person name="Kriventseva E.V."/>
            <person name="Kultz D."/>
            <person name="Laforsch C."/>
            <person name="Lindquist E."/>
            <person name="Lopez J."/>
            <person name="Manak J.R."/>
            <person name="Muller J."/>
            <person name="Pangilinan J."/>
            <person name="Patwardhan R.P."/>
            <person name="Pitluck S."/>
            <person name="Pritham E.J."/>
            <person name="Rechtsteiner A."/>
            <person name="Rho M."/>
            <person name="Rogozin I.B."/>
            <person name="Sakarya O."/>
            <person name="Salamov A."/>
            <person name="Schaack S."/>
            <person name="Shapiro H."/>
            <person name="Shiga Y."/>
            <person name="Skalitzky C."/>
            <person name="Smith Z."/>
            <person name="Souvorov A."/>
            <person name="Sung W."/>
            <person name="Tang Z."/>
            <person name="Tsuchiya D."/>
            <person name="Tu H."/>
            <person name="Vos H."/>
            <person name="Wang M."/>
            <person name="Wolf Y.I."/>
            <person name="Yamagata H."/>
            <person name="Yamada T."/>
            <person name="Ye Y."/>
            <person name="Shaw J.R."/>
            <person name="Andrews J."/>
            <person name="Crease T.J."/>
            <person name="Tang H."/>
            <person name="Lucas S.M."/>
            <person name="Robertson H.M."/>
            <person name="Bork P."/>
            <person name="Koonin E.V."/>
            <person name="Zdobnov E.M."/>
            <person name="Grigoriev I.V."/>
            <person name="Lynch M."/>
            <person name="Boore J.L."/>
        </authorList>
    </citation>
    <scope>NUCLEOTIDE SEQUENCE [LARGE SCALE GENOMIC DNA]</scope>
</reference>
<dbReference type="GO" id="GO:0004329">
    <property type="term" value="F:formate-tetrahydrofolate ligase activity"/>
    <property type="evidence" value="ECO:0007669"/>
    <property type="project" value="UniProtKB-EC"/>
</dbReference>
<dbReference type="PRINTS" id="PR00085">
    <property type="entry name" value="THFDHDRGNASE"/>
</dbReference>
<dbReference type="GO" id="GO:0004477">
    <property type="term" value="F:methenyltetrahydrofolate cyclohydrolase activity"/>
    <property type="evidence" value="ECO:0007669"/>
    <property type="project" value="UniProtKB-EC"/>
</dbReference>
<organism evidence="15 16">
    <name type="scientific">Daphnia pulex</name>
    <name type="common">Water flea</name>
    <dbReference type="NCBI Taxonomy" id="6669"/>
    <lineage>
        <taxon>Eukaryota</taxon>
        <taxon>Metazoa</taxon>
        <taxon>Ecdysozoa</taxon>
        <taxon>Arthropoda</taxon>
        <taxon>Crustacea</taxon>
        <taxon>Branchiopoda</taxon>
        <taxon>Diplostraca</taxon>
        <taxon>Cladocera</taxon>
        <taxon>Anomopoda</taxon>
        <taxon>Daphniidae</taxon>
        <taxon>Daphnia</taxon>
    </lineage>
</organism>
<dbReference type="InterPro" id="IPR046346">
    <property type="entry name" value="Aminoacid_DH-like_N_sf"/>
</dbReference>
<keyword evidence="7" id="KW-0378">Hydrolase</keyword>
<dbReference type="FunFam" id="3.40.50.720:FF:000006">
    <property type="entry name" value="Bifunctional protein FolD"/>
    <property type="match status" value="1"/>
</dbReference>
<dbReference type="EC" id="3.5.4.9" evidence="3"/>
<evidence type="ECO:0000313" key="16">
    <source>
        <dbReference type="Proteomes" id="UP000000305"/>
    </source>
</evidence>
<evidence type="ECO:0000313" key="15">
    <source>
        <dbReference type="EMBL" id="EFX72364.1"/>
    </source>
</evidence>
<dbReference type="InterPro" id="IPR020631">
    <property type="entry name" value="THF_DH/CycHdrlase_NAD-bd_dom"/>
</dbReference>
<dbReference type="KEGG" id="dpx:DAPPUDRAFT_326336"/>
<dbReference type="InParanoid" id="E9H7E9"/>
<accession>E9H7E9</accession>
<evidence type="ECO:0000256" key="11">
    <source>
        <dbReference type="ARBA" id="ARBA00036357"/>
    </source>
</evidence>
<keyword evidence="10" id="KW-0511">Multifunctional enzyme</keyword>
<dbReference type="Proteomes" id="UP000000305">
    <property type="component" value="Unassembled WGS sequence"/>
</dbReference>
<evidence type="ECO:0000256" key="6">
    <source>
        <dbReference type="ARBA" id="ARBA00022563"/>
    </source>
</evidence>
<dbReference type="GO" id="GO:0004488">
    <property type="term" value="F:methylenetetrahydrofolate dehydrogenase (NADP+) activity"/>
    <property type="evidence" value="ECO:0007669"/>
    <property type="project" value="UniProtKB-EC"/>
</dbReference>
<evidence type="ECO:0000256" key="3">
    <source>
        <dbReference type="ARBA" id="ARBA00012776"/>
    </source>
</evidence>
<dbReference type="EMBL" id="GL732600">
    <property type="protein sequence ID" value="EFX72364.1"/>
    <property type="molecule type" value="Genomic_DNA"/>
</dbReference>
<feature type="domain" description="Tetrahydrofolate dehydrogenase/cyclohydrolase NAD(P)-binding" evidence="14">
    <location>
        <begin position="183"/>
        <end position="330"/>
    </location>
</feature>
<dbReference type="AlphaFoldDB" id="E9H7E9"/>
<dbReference type="OrthoDB" id="5126881at2759"/>
<dbReference type="HAMAP" id="MF_01576">
    <property type="entry name" value="THF_DHG_CYH"/>
    <property type="match status" value="1"/>
</dbReference>
<dbReference type="FunFam" id="3.40.50.10860:FF:000005">
    <property type="entry name" value="C-1-tetrahydrofolate synthase, cytoplasmic, putative"/>
    <property type="match status" value="1"/>
</dbReference>
<gene>
    <name evidence="15" type="ORF">DAPPUDRAFT_326336</name>
</gene>
<evidence type="ECO:0000256" key="9">
    <source>
        <dbReference type="ARBA" id="ARBA00023002"/>
    </source>
</evidence>
<dbReference type="EC" id="1.5.1.5" evidence="4"/>
<dbReference type="Gene3D" id="3.40.50.720">
    <property type="entry name" value="NAD(P)-binding Rossmann-like Domain"/>
    <property type="match status" value="1"/>
</dbReference>
<feature type="domain" description="Tetrahydrofolate dehydrogenase/cyclohydrolase catalytic" evidence="13">
    <location>
        <begin position="44"/>
        <end position="162"/>
    </location>
</feature>